<evidence type="ECO:0000259" key="10">
    <source>
        <dbReference type="PROSITE" id="PS50893"/>
    </source>
</evidence>
<feature type="transmembrane region" description="Helical" evidence="9">
    <location>
        <begin position="194"/>
        <end position="214"/>
    </location>
</feature>
<name>A0A2T1HR35_9HYPH</name>
<dbReference type="SMART" id="SM00382">
    <property type="entry name" value="AAA"/>
    <property type="match status" value="1"/>
</dbReference>
<organism evidence="12 13">
    <name type="scientific">Alsobacter soli</name>
    <dbReference type="NCBI Taxonomy" id="2109933"/>
    <lineage>
        <taxon>Bacteria</taxon>
        <taxon>Pseudomonadati</taxon>
        <taxon>Pseudomonadota</taxon>
        <taxon>Alphaproteobacteria</taxon>
        <taxon>Hyphomicrobiales</taxon>
        <taxon>Alsobacteraceae</taxon>
        <taxon>Alsobacter</taxon>
    </lineage>
</organism>
<keyword evidence="7 9" id="KW-0472">Membrane</keyword>
<dbReference type="Proteomes" id="UP000239772">
    <property type="component" value="Unassembled WGS sequence"/>
</dbReference>
<feature type="domain" description="ABC transporter" evidence="10">
    <location>
        <begin position="375"/>
        <end position="595"/>
    </location>
</feature>
<feature type="transmembrane region" description="Helical" evidence="9">
    <location>
        <begin position="275"/>
        <end position="295"/>
    </location>
</feature>
<feature type="transmembrane region" description="Helical" evidence="9">
    <location>
        <begin position="36"/>
        <end position="58"/>
    </location>
</feature>
<feature type="region of interest" description="Disordered" evidence="8">
    <location>
        <begin position="570"/>
        <end position="604"/>
    </location>
</feature>
<dbReference type="GO" id="GO:0005886">
    <property type="term" value="C:plasma membrane"/>
    <property type="evidence" value="ECO:0007669"/>
    <property type="project" value="UniProtKB-SubCell"/>
</dbReference>
<gene>
    <name evidence="12" type="ORF">SLNSH_15065</name>
</gene>
<evidence type="ECO:0000256" key="8">
    <source>
        <dbReference type="SAM" id="MobiDB-lite"/>
    </source>
</evidence>
<keyword evidence="4" id="KW-0547">Nucleotide-binding</keyword>
<feature type="transmembrane region" description="Helical" evidence="9">
    <location>
        <begin position="155"/>
        <end position="174"/>
    </location>
</feature>
<dbReference type="GO" id="GO:0016740">
    <property type="term" value="F:transferase activity"/>
    <property type="evidence" value="ECO:0007669"/>
    <property type="project" value="UniProtKB-KW"/>
</dbReference>
<evidence type="ECO:0000256" key="9">
    <source>
        <dbReference type="SAM" id="Phobius"/>
    </source>
</evidence>
<keyword evidence="13" id="KW-1185">Reference proteome</keyword>
<feature type="domain" description="ABC transmembrane type-1" evidence="11">
    <location>
        <begin position="39"/>
        <end position="338"/>
    </location>
</feature>
<comment type="caution">
    <text evidence="12">The sequence shown here is derived from an EMBL/GenBank/DDBJ whole genome shotgun (WGS) entry which is preliminary data.</text>
</comment>
<dbReference type="Pfam" id="PF00005">
    <property type="entry name" value="ABC_tran"/>
    <property type="match status" value="1"/>
</dbReference>
<dbReference type="PROSITE" id="PS50893">
    <property type="entry name" value="ABC_TRANSPORTER_2"/>
    <property type="match status" value="1"/>
</dbReference>
<evidence type="ECO:0000256" key="6">
    <source>
        <dbReference type="ARBA" id="ARBA00022989"/>
    </source>
</evidence>
<evidence type="ECO:0000256" key="1">
    <source>
        <dbReference type="ARBA" id="ARBA00004651"/>
    </source>
</evidence>
<dbReference type="OrthoDB" id="9810134at2"/>
<evidence type="ECO:0000313" key="12">
    <source>
        <dbReference type="EMBL" id="PSC04118.1"/>
    </source>
</evidence>
<dbReference type="Gene3D" id="3.40.50.300">
    <property type="entry name" value="P-loop containing nucleotide triphosphate hydrolases"/>
    <property type="match status" value="1"/>
</dbReference>
<dbReference type="InterPro" id="IPR003439">
    <property type="entry name" value="ABC_transporter-like_ATP-bd"/>
</dbReference>
<dbReference type="InterPro" id="IPR011527">
    <property type="entry name" value="ABC1_TM_dom"/>
</dbReference>
<evidence type="ECO:0000256" key="5">
    <source>
        <dbReference type="ARBA" id="ARBA00022840"/>
    </source>
</evidence>
<evidence type="ECO:0000259" key="11">
    <source>
        <dbReference type="PROSITE" id="PS50929"/>
    </source>
</evidence>
<evidence type="ECO:0000256" key="7">
    <source>
        <dbReference type="ARBA" id="ARBA00023136"/>
    </source>
</evidence>
<comment type="subcellular location">
    <subcellularLocation>
        <location evidence="1">Cell membrane</location>
        <topology evidence="1">Multi-pass membrane protein</topology>
    </subcellularLocation>
</comment>
<sequence>MSTTSRTAPSSRGPLAEAAALWAGFGKAPGRGSATLLAVLLLVVICCNALGQIQLNWWQGRFYDAIGQRDFAAFGREAGWFLAIIAGLLVLVVAQTWMLELLKLRLRELLTRGLLGRWLQPRRAYLLRFAGEIGEHPDQRVHEDARHLAELGADLSVGLVQSTLLLASFIGVLWALSSSMEITLAGRTWAIPGYMVWCALAYSALGSSLTWVVGRPLIRLNTERYEREAELRFALMQIGETAQSIALYRGETDARHVAGDALDGVMRVGRSLADALAQLTWVTSAYGWGAMIVPVLAAAPAYFFGPLTLGGLMMVIGAFNQVQQALRWYVDNFARIADARATLDRVYAIQEALVRLEQEATAGRIEVVEGAADELRIEELRVRLPTGTATLEGTPLVVRPGDHLLIAGEAGSGKSTVFLALAGLWTAGEGRILLPPGSPVVFLPQHPFFPTGALRQALLYPDGGAPVTDSEIRSALARVDLSHLAEDLDRAARWDIELAPEEQQALALARALLARPRWIVMDETLSGCDEGRRRSMLAMLGRELPNAAVIGTSRFDERDGFWKTMARLRRTNGEGRQRSQSASHWPMPSVHAAAPVKMRGGSRR</sequence>
<keyword evidence="6 9" id="KW-1133">Transmembrane helix</keyword>
<dbReference type="PANTHER" id="PTHR11384">
    <property type="entry name" value="ATP-BINDING CASSETTE, SUB-FAMILY D MEMBER"/>
    <property type="match status" value="1"/>
</dbReference>
<keyword evidence="12" id="KW-0808">Transferase</keyword>
<evidence type="ECO:0000256" key="3">
    <source>
        <dbReference type="ARBA" id="ARBA00022692"/>
    </source>
</evidence>
<keyword evidence="5" id="KW-0067">ATP-binding</keyword>
<dbReference type="EMBL" id="PVZS01000016">
    <property type="protein sequence ID" value="PSC04118.1"/>
    <property type="molecule type" value="Genomic_DNA"/>
</dbReference>
<feature type="transmembrane region" description="Helical" evidence="9">
    <location>
        <begin position="78"/>
        <end position="102"/>
    </location>
</feature>
<keyword evidence="2" id="KW-0813">Transport</keyword>
<dbReference type="Gene3D" id="1.20.1560.10">
    <property type="entry name" value="ABC transporter type 1, transmembrane domain"/>
    <property type="match status" value="1"/>
</dbReference>
<protein>
    <submittedName>
        <fullName evidence="12">Glycosyl transferase family 1</fullName>
    </submittedName>
</protein>
<accession>A0A2T1HR35</accession>
<dbReference type="InterPro" id="IPR036640">
    <property type="entry name" value="ABC1_TM_sf"/>
</dbReference>
<reference evidence="13" key="1">
    <citation type="submission" date="2018-03" db="EMBL/GenBank/DDBJ databases">
        <authorList>
            <person name="Sun L."/>
            <person name="Liu H."/>
            <person name="Chen W."/>
            <person name="Huang K."/>
            <person name="Liu W."/>
            <person name="Gao X."/>
        </authorList>
    </citation>
    <scope>NUCLEOTIDE SEQUENCE [LARGE SCALE GENOMIC DNA]</scope>
    <source>
        <strain evidence="13">SH9</strain>
    </source>
</reference>
<evidence type="ECO:0000313" key="13">
    <source>
        <dbReference type="Proteomes" id="UP000239772"/>
    </source>
</evidence>
<dbReference type="InterPro" id="IPR050835">
    <property type="entry name" value="ABC_transporter_sub-D"/>
</dbReference>
<dbReference type="SUPFAM" id="SSF90123">
    <property type="entry name" value="ABC transporter transmembrane region"/>
    <property type="match status" value="1"/>
</dbReference>
<dbReference type="GO" id="GO:0005524">
    <property type="term" value="F:ATP binding"/>
    <property type="evidence" value="ECO:0007669"/>
    <property type="project" value="UniProtKB-KW"/>
</dbReference>
<dbReference type="GO" id="GO:0140359">
    <property type="term" value="F:ABC-type transporter activity"/>
    <property type="evidence" value="ECO:0007669"/>
    <property type="project" value="InterPro"/>
</dbReference>
<dbReference type="Pfam" id="PF06472">
    <property type="entry name" value="ABC_membrane_2"/>
    <property type="match status" value="1"/>
</dbReference>
<evidence type="ECO:0000256" key="4">
    <source>
        <dbReference type="ARBA" id="ARBA00022741"/>
    </source>
</evidence>
<dbReference type="PROSITE" id="PS50929">
    <property type="entry name" value="ABC_TM1F"/>
    <property type="match status" value="1"/>
</dbReference>
<dbReference type="InterPro" id="IPR003593">
    <property type="entry name" value="AAA+_ATPase"/>
</dbReference>
<keyword evidence="3 9" id="KW-0812">Transmembrane</keyword>
<dbReference type="PANTHER" id="PTHR11384:SF59">
    <property type="entry name" value="LYSOSOMAL COBALAMIN TRANSPORTER ABCD4"/>
    <property type="match status" value="1"/>
</dbReference>
<dbReference type="AlphaFoldDB" id="A0A2T1HR35"/>
<dbReference type="InterPro" id="IPR027417">
    <property type="entry name" value="P-loop_NTPase"/>
</dbReference>
<evidence type="ECO:0000256" key="2">
    <source>
        <dbReference type="ARBA" id="ARBA00022448"/>
    </source>
</evidence>
<proteinExistence type="predicted"/>
<dbReference type="GO" id="GO:0016887">
    <property type="term" value="F:ATP hydrolysis activity"/>
    <property type="evidence" value="ECO:0007669"/>
    <property type="project" value="InterPro"/>
</dbReference>
<dbReference type="RefSeq" id="WP_106337835.1">
    <property type="nucleotide sequence ID" value="NZ_PVZS01000016.1"/>
</dbReference>
<dbReference type="SUPFAM" id="SSF52540">
    <property type="entry name" value="P-loop containing nucleoside triphosphate hydrolases"/>
    <property type="match status" value="1"/>
</dbReference>